<dbReference type="Pfam" id="PF05016">
    <property type="entry name" value="ParE_toxin"/>
    <property type="match status" value="1"/>
</dbReference>
<evidence type="ECO:0000256" key="2">
    <source>
        <dbReference type="ARBA" id="ARBA00022649"/>
    </source>
</evidence>
<gene>
    <name evidence="4" type="ORF">GHO27_16590</name>
    <name evidence="3" type="ORF">GHO39_14275</name>
</gene>
<dbReference type="RefSeq" id="WP_048402789.1">
    <property type="nucleotide sequence ID" value="NZ_WIVU01000035.1"/>
</dbReference>
<organism evidence="4 5">
    <name type="scientific">Pseudomonas helleri</name>
    <dbReference type="NCBI Taxonomy" id="1608996"/>
    <lineage>
        <taxon>Bacteria</taxon>
        <taxon>Pseudomonadati</taxon>
        <taxon>Pseudomonadota</taxon>
        <taxon>Gammaproteobacteria</taxon>
        <taxon>Pseudomonadales</taxon>
        <taxon>Pseudomonadaceae</taxon>
        <taxon>Pseudomonas</taxon>
    </lineage>
</organism>
<dbReference type="Gene3D" id="3.30.2310.20">
    <property type="entry name" value="RelE-like"/>
    <property type="match status" value="1"/>
</dbReference>
<dbReference type="AlphaFoldDB" id="A0A6L5HWM6"/>
<dbReference type="PANTHER" id="PTHR33755">
    <property type="entry name" value="TOXIN PARE1-RELATED"/>
    <property type="match status" value="1"/>
</dbReference>
<dbReference type="InterPro" id="IPR007712">
    <property type="entry name" value="RelE/ParE_toxin"/>
</dbReference>
<comment type="caution">
    <text evidence="4">The sequence shown here is derived from an EMBL/GenBank/DDBJ whole genome shotgun (WGS) entry which is preliminary data.</text>
</comment>
<comment type="similarity">
    <text evidence="1">Belongs to the RelE toxin family.</text>
</comment>
<dbReference type="InterPro" id="IPR051803">
    <property type="entry name" value="TA_system_RelE-like_toxin"/>
</dbReference>
<dbReference type="EMBL" id="WIWI01000035">
    <property type="protein sequence ID" value="MQT90290.1"/>
    <property type="molecule type" value="Genomic_DNA"/>
</dbReference>
<sequence>MLAVNWKVVALDDLDEIIDYIDQRNPVAATDLHNIIKKAAEGLSETAYHFRYGRIQGTRECVVHPNYVVVYQVKSGSVDVLRVLHARQKYP</sequence>
<dbReference type="EMBL" id="WIVU01000035">
    <property type="protein sequence ID" value="MQU07307.1"/>
    <property type="molecule type" value="Genomic_DNA"/>
</dbReference>
<dbReference type="Proteomes" id="UP000489190">
    <property type="component" value="Unassembled WGS sequence"/>
</dbReference>
<keyword evidence="2" id="KW-1277">Toxin-antitoxin system</keyword>
<proteinExistence type="inferred from homology"/>
<dbReference type="NCBIfam" id="TIGR02385">
    <property type="entry name" value="RelE_StbE"/>
    <property type="match status" value="1"/>
</dbReference>
<evidence type="ECO:0000313" key="5">
    <source>
        <dbReference type="Proteomes" id="UP000478064"/>
    </source>
</evidence>
<evidence type="ECO:0000256" key="1">
    <source>
        <dbReference type="ARBA" id="ARBA00006226"/>
    </source>
</evidence>
<name>A0A6L5HWM6_9PSED</name>
<protein>
    <submittedName>
        <fullName evidence="4">Type II toxin-antitoxin system mRNA interferase toxin, RelE/StbE family</fullName>
    </submittedName>
</protein>
<evidence type="ECO:0000313" key="3">
    <source>
        <dbReference type="EMBL" id="MQT90290.1"/>
    </source>
</evidence>
<evidence type="ECO:0000313" key="4">
    <source>
        <dbReference type="EMBL" id="MQU07307.1"/>
    </source>
</evidence>
<evidence type="ECO:0000313" key="6">
    <source>
        <dbReference type="Proteomes" id="UP000489190"/>
    </source>
</evidence>
<dbReference type="PANTHER" id="PTHR33755:SF7">
    <property type="entry name" value="TOXIN MODULE OF TOXIN-ANTITOXIN SYSTEM RELE_STBE FAMILY"/>
    <property type="match status" value="1"/>
</dbReference>
<dbReference type="InterPro" id="IPR035093">
    <property type="entry name" value="RelE/ParE_toxin_dom_sf"/>
</dbReference>
<dbReference type="Proteomes" id="UP000478064">
    <property type="component" value="Unassembled WGS sequence"/>
</dbReference>
<accession>A0A6L5HWM6</accession>
<reference evidence="5 6" key="1">
    <citation type="submission" date="2019-10" db="EMBL/GenBank/DDBJ databases">
        <title>Evaluation of single-gene subtyping targets for Pseudomonas.</title>
        <authorList>
            <person name="Reichler S.J."/>
            <person name="Orsi R.H."/>
            <person name="Wiedmann M."/>
            <person name="Martin N.H."/>
            <person name="Murphy S.I."/>
        </authorList>
    </citation>
    <scope>NUCLEOTIDE SEQUENCE [LARGE SCALE GENOMIC DNA]</scope>
    <source>
        <strain evidence="4 5">FSL R10-1637</strain>
        <strain evidence="3 6">FSL R10-3254</strain>
    </source>
</reference>